<keyword evidence="1" id="KW-1133">Transmembrane helix</keyword>
<dbReference type="PaxDb" id="768679-TTX_0364"/>
<protein>
    <submittedName>
        <fullName evidence="2">Uncharacterized protein</fullName>
    </submittedName>
</protein>
<organism evidence="2 3">
    <name type="scientific">Thermoproteus tenax (strain ATCC 35583 / DSM 2078 / JCM 9277 / NBRC 100435 / Kra 1)</name>
    <dbReference type="NCBI Taxonomy" id="768679"/>
    <lineage>
        <taxon>Archaea</taxon>
        <taxon>Thermoproteota</taxon>
        <taxon>Thermoprotei</taxon>
        <taxon>Thermoproteales</taxon>
        <taxon>Thermoproteaceae</taxon>
        <taxon>Thermoproteus</taxon>
    </lineage>
</organism>
<dbReference type="STRING" id="768679.TTX_0364"/>
<sequence>MNARLVGAALIADALLIALEYAAVPAVAHLPTYALDLLRSLFALAVVTLDIIMAVGALIGEASVPTALGAVLLSISGLFVIEISSLSRLLPPGASPSLPLAAIALNSVLVLVGWALVALGLTLWYRRLVPALFGLLMVTGVALTSLELLAFVARPTSSVLSTIGRIQTVALAVMAVGRAGLGIYTYLNPRR</sequence>
<dbReference type="GeneID" id="11263374"/>
<feature type="transmembrane region" description="Helical" evidence="1">
    <location>
        <begin position="98"/>
        <end position="125"/>
    </location>
</feature>
<feature type="transmembrane region" description="Helical" evidence="1">
    <location>
        <begin position="132"/>
        <end position="153"/>
    </location>
</feature>
<evidence type="ECO:0000313" key="2">
    <source>
        <dbReference type="EMBL" id="CCC81039.1"/>
    </source>
</evidence>
<dbReference type="Proteomes" id="UP000002654">
    <property type="component" value="Chromosome"/>
</dbReference>
<dbReference type="PATRIC" id="fig|768679.9.peg.381"/>
<reference evidence="2 3" key="1">
    <citation type="journal article" date="2011" name="PLoS ONE">
        <title>The complete genome sequence of Thermoproteus tenax: a physiologically versatile member of the Crenarchaeota.</title>
        <authorList>
            <person name="Siebers B."/>
            <person name="Zaparty M."/>
            <person name="Raddatz G."/>
            <person name="Tjaden B."/>
            <person name="Albers S.V."/>
            <person name="Bell S.D."/>
            <person name="Blombach F."/>
            <person name="Kletzin A."/>
            <person name="Kyrpides N."/>
            <person name="Lanz C."/>
            <person name="Plagens A."/>
            <person name="Rampp M."/>
            <person name="Rosinus A."/>
            <person name="von Jan M."/>
            <person name="Makarova K.S."/>
            <person name="Klenk H.P."/>
            <person name="Schuster S.C."/>
            <person name="Hensel R."/>
        </authorList>
    </citation>
    <scope>NUCLEOTIDE SEQUENCE [LARGE SCALE GENOMIC DNA]</scope>
    <source>
        <strain evidence="3">ATCC 35583 / DSM 2078 / JCM 9277 / NBRC 100435 / Kra 1</strain>
    </source>
</reference>
<evidence type="ECO:0000256" key="1">
    <source>
        <dbReference type="SAM" id="Phobius"/>
    </source>
</evidence>
<dbReference type="HOGENOM" id="CLU_1418757_0_0_2"/>
<keyword evidence="3" id="KW-1185">Reference proteome</keyword>
<dbReference type="KEGG" id="ttn:TTX_0364"/>
<keyword evidence="1" id="KW-0472">Membrane</keyword>
<dbReference type="EMBL" id="FN869859">
    <property type="protein sequence ID" value="CCC81039.1"/>
    <property type="molecule type" value="Genomic_DNA"/>
</dbReference>
<name>G4RN95_THETK</name>
<gene>
    <name evidence="2" type="ordered locus">TTX_0364</name>
</gene>
<proteinExistence type="predicted"/>
<feature type="transmembrane region" description="Helical" evidence="1">
    <location>
        <begin position="67"/>
        <end position="86"/>
    </location>
</feature>
<feature type="transmembrane region" description="Helical" evidence="1">
    <location>
        <begin position="165"/>
        <end position="187"/>
    </location>
</feature>
<evidence type="ECO:0000313" key="3">
    <source>
        <dbReference type="Proteomes" id="UP000002654"/>
    </source>
</evidence>
<dbReference type="RefSeq" id="WP_014126296.1">
    <property type="nucleotide sequence ID" value="NC_016070.1"/>
</dbReference>
<dbReference type="AlphaFoldDB" id="G4RN95"/>
<feature type="transmembrane region" description="Helical" evidence="1">
    <location>
        <begin position="38"/>
        <end position="60"/>
    </location>
</feature>
<keyword evidence="1" id="KW-0812">Transmembrane</keyword>
<accession>G4RN95</accession>